<sequence length="270" mass="30459">MPQVFKAFFGAFLARQKGTAPPGAIPASSLTKQSPENDTSKGKCRAHLFPTGLRQLYERRNAASPTAGIQNAFFVPFWQDKKGKNATLHNQKMPASIQYKISESDYLAAARLYRKRASGWARALKGFLILAGVAITAFGVYRHLTGVMVAGLVYAAMPWWLQKLINEPLTRRQYRRYPAMQEQQTLSLDEAETGVTMQSMIGETRLTWEHLIRWAEDDDFILLYVQPSMYFIVPKRADPGNAVIGPLREALQRHFGDQGNKARTTTIHKK</sequence>
<protein>
    <submittedName>
        <fullName evidence="4">YcxB family protein</fullName>
    </submittedName>
</protein>
<dbReference type="EMBL" id="CP060783">
    <property type="protein sequence ID" value="QNP47134.1"/>
    <property type="molecule type" value="Genomic_DNA"/>
</dbReference>
<feature type="domain" description="YcxB-like C-terminal" evidence="3">
    <location>
        <begin position="192"/>
        <end position="238"/>
    </location>
</feature>
<proteinExistence type="predicted"/>
<evidence type="ECO:0000313" key="5">
    <source>
        <dbReference type="Proteomes" id="UP000516028"/>
    </source>
</evidence>
<name>A0A7H0GFR8_9BURK</name>
<keyword evidence="2" id="KW-0812">Transmembrane</keyword>
<evidence type="ECO:0000256" key="2">
    <source>
        <dbReference type="SAM" id="Phobius"/>
    </source>
</evidence>
<feature type="transmembrane region" description="Helical" evidence="2">
    <location>
        <begin position="147"/>
        <end position="165"/>
    </location>
</feature>
<gene>
    <name evidence="4" type="ORF">H9K75_11935</name>
</gene>
<dbReference type="InterPro" id="IPR025588">
    <property type="entry name" value="YcxB-like_C"/>
</dbReference>
<keyword evidence="2" id="KW-1133">Transmembrane helix</keyword>
<organism evidence="4 5">
    <name type="scientific">Diaphorobacter aerolatus</name>
    <dbReference type="NCBI Taxonomy" id="1288495"/>
    <lineage>
        <taxon>Bacteria</taxon>
        <taxon>Pseudomonadati</taxon>
        <taxon>Pseudomonadota</taxon>
        <taxon>Betaproteobacteria</taxon>
        <taxon>Burkholderiales</taxon>
        <taxon>Comamonadaceae</taxon>
        <taxon>Diaphorobacter</taxon>
    </lineage>
</organism>
<feature type="transmembrane region" description="Helical" evidence="2">
    <location>
        <begin position="123"/>
        <end position="141"/>
    </location>
</feature>
<keyword evidence="2" id="KW-0472">Membrane</keyword>
<feature type="region of interest" description="Disordered" evidence="1">
    <location>
        <begin position="17"/>
        <end position="43"/>
    </location>
</feature>
<dbReference type="Pfam" id="PF14317">
    <property type="entry name" value="YcxB"/>
    <property type="match status" value="1"/>
</dbReference>
<accession>A0A7H0GFR8</accession>
<evidence type="ECO:0000313" key="4">
    <source>
        <dbReference type="EMBL" id="QNP47134.1"/>
    </source>
</evidence>
<dbReference type="KEGG" id="daer:H9K75_11935"/>
<reference evidence="4 5" key="1">
    <citation type="submission" date="2020-08" db="EMBL/GenBank/DDBJ databases">
        <title>Genome sequence of Diaphorobacter aerolatus KACC 16536T.</title>
        <authorList>
            <person name="Hyun D.-W."/>
            <person name="Bae J.-W."/>
        </authorList>
    </citation>
    <scope>NUCLEOTIDE SEQUENCE [LARGE SCALE GENOMIC DNA]</scope>
    <source>
        <strain evidence="4 5">KACC 16536</strain>
    </source>
</reference>
<keyword evidence="5" id="KW-1185">Reference proteome</keyword>
<evidence type="ECO:0000259" key="3">
    <source>
        <dbReference type="Pfam" id="PF14317"/>
    </source>
</evidence>
<feature type="compositionally biased region" description="Polar residues" evidence="1">
    <location>
        <begin position="28"/>
        <end position="37"/>
    </location>
</feature>
<dbReference type="RefSeq" id="WP_187722845.1">
    <property type="nucleotide sequence ID" value="NZ_CP060783.1"/>
</dbReference>
<evidence type="ECO:0000256" key="1">
    <source>
        <dbReference type="SAM" id="MobiDB-lite"/>
    </source>
</evidence>
<dbReference type="AlphaFoldDB" id="A0A7H0GFR8"/>
<dbReference type="Proteomes" id="UP000516028">
    <property type="component" value="Chromosome"/>
</dbReference>